<keyword evidence="1" id="KW-0472">Membrane</keyword>
<dbReference type="EMBL" id="BK015488">
    <property type="protein sequence ID" value="DAE09436.1"/>
    <property type="molecule type" value="Genomic_DNA"/>
</dbReference>
<reference evidence="2" key="1">
    <citation type="journal article" date="2021" name="Proc. Natl. Acad. Sci. U.S.A.">
        <title>A Catalog of Tens of Thousands of Viruses from Human Metagenomes Reveals Hidden Associations with Chronic Diseases.</title>
        <authorList>
            <person name="Tisza M.J."/>
            <person name="Buck C.B."/>
        </authorList>
    </citation>
    <scope>NUCLEOTIDE SEQUENCE</scope>
    <source>
        <strain evidence="2">Ct96x5</strain>
    </source>
</reference>
<sequence>MRIIMESFKILADNWFLVIAFVCCIAFVTSVVIRYMNLPTDKQIANVKEWLKYAVIECEKELKSNTGAVKLRMCYDLAVKQFPWLAAYVKFEVFSGWVDEALVWMREQLEKNNAVAQYVESGSAVKA</sequence>
<evidence type="ECO:0000313" key="2">
    <source>
        <dbReference type="EMBL" id="DAE09436.1"/>
    </source>
</evidence>
<feature type="transmembrane region" description="Helical" evidence="1">
    <location>
        <begin position="15"/>
        <end position="33"/>
    </location>
</feature>
<keyword evidence="1" id="KW-0812">Transmembrane</keyword>
<proteinExistence type="predicted"/>
<name>A0A8S5PT66_9CAUD</name>
<protein>
    <submittedName>
        <fullName evidence="2">Holin</fullName>
    </submittedName>
</protein>
<accession>A0A8S5PT66</accession>
<organism evidence="2">
    <name type="scientific">Siphoviridae sp. ct96x5</name>
    <dbReference type="NCBI Taxonomy" id="2825367"/>
    <lineage>
        <taxon>Viruses</taxon>
        <taxon>Duplodnaviria</taxon>
        <taxon>Heunggongvirae</taxon>
        <taxon>Uroviricota</taxon>
        <taxon>Caudoviricetes</taxon>
    </lineage>
</organism>
<keyword evidence="1" id="KW-1133">Transmembrane helix</keyword>
<evidence type="ECO:0000256" key="1">
    <source>
        <dbReference type="SAM" id="Phobius"/>
    </source>
</evidence>